<evidence type="ECO:0000256" key="1">
    <source>
        <dbReference type="SAM" id="MobiDB-lite"/>
    </source>
</evidence>
<protein>
    <submittedName>
        <fullName evidence="3">Uncharacterized protein</fullName>
    </submittedName>
</protein>
<feature type="region of interest" description="Disordered" evidence="1">
    <location>
        <begin position="76"/>
        <end position="110"/>
    </location>
</feature>
<dbReference type="OrthoDB" id="10470841at2759"/>
<evidence type="ECO:0000313" key="4">
    <source>
        <dbReference type="Proteomes" id="UP001152795"/>
    </source>
</evidence>
<feature type="compositionally biased region" description="Basic and acidic residues" evidence="1">
    <location>
        <begin position="411"/>
        <end position="442"/>
    </location>
</feature>
<dbReference type="Proteomes" id="UP001152795">
    <property type="component" value="Unassembled WGS sequence"/>
</dbReference>
<feature type="compositionally biased region" description="Basic and acidic residues" evidence="1">
    <location>
        <begin position="100"/>
        <end position="110"/>
    </location>
</feature>
<keyword evidence="4" id="KW-1185">Reference proteome</keyword>
<sequence>MKPIVLIVTVLLASCICSSNADECAGKDKVAKLAPLHHIIEFGKRSKVEGKGCKHSPASKTSGPILGLHGLLHARSQSKNKQNATEGKNKVSSPQNITFEKTKTEAGSKRTNAELHKLQLRAETISMLHKIVEKYFPGGHLTVDQKIKALRILGKLIKLKKEGKNSDIKKLLGALSIHNHKQSDGSSSNSDVFKVKKKPVKNEESGKKDNTDQSGGDDIYANIASGPDVPKLPPSVSGKDPDHAHSNIMPVGLRPLGGGRAGEMMSTITRPNDISDDLNDRISSYQTPLGNSQGTMGLGQIYHNGNNFQGNGIGMSSMANMMDGQGYVRSRMPYPRRRYRGRDWLNAGGRYYGDDDEDNDDEEDDDDDEDDDDGEEEEQGRARSYVNRHRFYNDNDNDNNDDEDGYGEEIEYTRRFDRKDKIAKSPTKSKEKSPIAKLKAEK</sequence>
<accession>A0A7D9DIY1</accession>
<evidence type="ECO:0000256" key="2">
    <source>
        <dbReference type="SAM" id="SignalP"/>
    </source>
</evidence>
<dbReference type="PROSITE" id="PS51257">
    <property type="entry name" value="PROKAR_LIPOPROTEIN"/>
    <property type="match status" value="1"/>
</dbReference>
<reference evidence="3" key="1">
    <citation type="submission" date="2020-04" db="EMBL/GenBank/DDBJ databases">
        <authorList>
            <person name="Alioto T."/>
            <person name="Alioto T."/>
            <person name="Gomez Garrido J."/>
        </authorList>
    </citation>
    <scope>NUCLEOTIDE SEQUENCE</scope>
    <source>
        <strain evidence="3">A484AB</strain>
    </source>
</reference>
<feature type="region of interest" description="Disordered" evidence="1">
    <location>
        <begin position="345"/>
        <end position="442"/>
    </location>
</feature>
<feature type="compositionally biased region" description="Basic and acidic residues" evidence="1">
    <location>
        <begin position="200"/>
        <end position="211"/>
    </location>
</feature>
<gene>
    <name evidence="3" type="ORF">PACLA_8A011515</name>
</gene>
<dbReference type="EMBL" id="CACRXK020001116">
    <property type="protein sequence ID" value="CAB3987074.1"/>
    <property type="molecule type" value="Genomic_DNA"/>
</dbReference>
<feature type="region of interest" description="Disordered" evidence="1">
    <location>
        <begin position="179"/>
        <end position="257"/>
    </location>
</feature>
<name>A0A7D9DIY1_PARCT</name>
<evidence type="ECO:0000313" key="3">
    <source>
        <dbReference type="EMBL" id="CAB3987074.1"/>
    </source>
</evidence>
<keyword evidence="2" id="KW-0732">Signal</keyword>
<comment type="caution">
    <text evidence="3">The sequence shown here is derived from an EMBL/GenBank/DDBJ whole genome shotgun (WGS) entry which is preliminary data.</text>
</comment>
<dbReference type="AlphaFoldDB" id="A0A7D9DIY1"/>
<feature type="compositionally biased region" description="Acidic residues" evidence="1">
    <location>
        <begin position="395"/>
        <end position="410"/>
    </location>
</feature>
<organism evidence="3 4">
    <name type="scientific">Paramuricea clavata</name>
    <name type="common">Red gorgonian</name>
    <name type="synonym">Violescent sea-whip</name>
    <dbReference type="NCBI Taxonomy" id="317549"/>
    <lineage>
        <taxon>Eukaryota</taxon>
        <taxon>Metazoa</taxon>
        <taxon>Cnidaria</taxon>
        <taxon>Anthozoa</taxon>
        <taxon>Octocorallia</taxon>
        <taxon>Malacalcyonacea</taxon>
        <taxon>Plexauridae</taxon>
        <taxon>Paramuricea</taxon>
    </lineage>
</organism>
<feature type="chain" id="PRO_5043736403" evidence="2">
    <location>
        <begin position="22"/>
        <end position="442"/>
    </location>
</feature>
<feature type="compositionally biased region" description="Polar residues" evidence="1">
    <location>
        <begin position="76"/>
        <end position="99"/>
    </location>
</feature>
<proteinExistence type="predicted"/>
<feature type="compositionally biased region" description="Acidic residues" evidence="1">
    <location>
        <begin position="354"/>
        <end position="378"/>
    </location>
</feature>
<feature type="signal peptide" evidence="2">
    <location>
        <begin position="1"/>
        <end position="21"/>
    </location>
</feature>